<feature type="signal peptide" evidence="1">
    <location>
        <begin position="1"/>
        <end position="19"/>
    </location>
</feature>
<name>A0A7Z2GHA5_9BURK</name>
<sequence>MNRTLIGLAALLVPALAHAGCEDHYAQWTQQLHPGRTLDTEHAACKVWPANEALTIAALPLPQKGNSEDQGSDDLEVLVADTKTGAIVAHRFQPAAITYDAMRFEKLELDTARYQLTPASRAFGVRVSHGGSSRVSPYDATALSLYVIDGGSLRVVLDRLVMSESTGDWDGNCAGSFDATTRTLDLGPAGKDGYAALKVTEKSVHTINTPTKDDCASKDQPAKRVSVTLGYRNGQYGVPKGMQYSD</sequence>
<evidence type="ECO:0000313" key="2">
    <source>
        <dbReference type="EMBL" id="QGZ61405.1"/>
    </source>
</evidence>
<evidence type="ECO:0008006" key="4">
    <source>
        <dbReference type="Google" id="ProtNLM"/>
    </source>
</evidence>
<organism evidence="2 3">
    <name type="scientific">Paraburkholderia acidisoli</name>
    <dbReference type="NCBI Taxonomy" id="2571748"/>
    <lineage>
        <taxon>Bacteria</taxon>
        <taxon>Pseudomonadati</taxon>
        <taxon>Pseudomonadota</taxon>
        <taxon>Betaproteobacteria</taxon>
        <taxon>Burkholderiales</taxon>
        <taxon>Burkholderiaceae</taxon>
        <taxon>Paraburkholderia</taxon>
    </lineage>
</organism>
<dbReference type="Proteomes" id="UP000433577">
    <property type="component" value="Chromosome 1"/>
</dbReference>
<evidence type="ECO:0000256" key="1">
    <source>
        <dbReference type="SAM" id="SignalP"/>
    </source>
</evidence>
<evidence type="ECO:0000313" key="3">
    <source>
        <dbReference type="Proteomes" id="UP000433577"/>
    </source>
</evidence>
<keyword evidence="1" id="KW-0732">Signal</keyword>
<reference evidence="2 3" key="1">
    <citation type="submission" date="2019-12" db="EMBL/GenBank/DDBJ databases">
        <title>Paraburkholderia acidiphila 7Q-K02 sp. nov and Paraburkholderia acidisoli DHF22 sp. nov., two strains isolated from forest soil.</title>
        <authorList>
            <person name="Gao Z."/>
            <person name="Qiu L."/>
        </authorList>
    </citation>
    <scope>NUCLEOTIDE SEQUENCE [LARGE SCALE GENOMIC DNA]</scope>
    <source>
        <strain evidence="2 3">DHF22</strain>
    </source>
</reference>
<dbReference type="AlphaFoldDB" id="A0A7Z2GHA5"/>
<keyword evidence="3" id="KW-1185">Reference proteome</keyword>
<dbReference type="EMBL" id="CP046913">
    <property type="protein sequence ID" value="QGZ61405.1"/>
    <property type="molecule type" value="Genomic_DNA"/>
</dbReference>
<gene>
    <name evidence="2" type="ORF">FAZ98_06480</name>
</gene>
<dbReference type="KEGG" id="pacs:FAZ98_06480"/>
<feature type="chain" id="PRO_5031526342" description="Multidrug ABC transporter ATPase" evidence="1">
    <location>
        <begin position="20"/>
        <end position="246"/>
    </location>
</feature>
<dbReference type="OrthoDB" id="7202514at2"/>
<proteinExistence type="predicted"/>
<protein>
    <recommendedName>
        <fullName evidence="4">Multidrug ABC transporter ATPase</fullName>
    </recommendedName>
</protein>
<dbReference type="RefSeq" id="WP_158949854.1">
    <property type="nucleotide sequence ID" value="NZ_CP046913.1"/>
</dbReference>
<accession>A0A7Z2GHA5</accession>